<protein>
    <submittedName>
        <fullName evidence="1">Uncharacterized protein</fullName>
    </submittedName>
</protein>
<gene>
    <name evidence="1" type="ORF">NTEN_LOCUS20567</name>
</gene>
<keyword evidence="2" id="KW-1185">Reference proteome</keyword>
<name>A0A6H5HHX1_9HEMI</name>
<accession>A0A6H5HHX1</accession>
<evidence type="ECO:0000313" key="2">
    <source>
        <dbReference type="Proteomes" id="UP000479000"/>
    </source>
</evidence>
<dbReference type="AlphaFoldDB" id="A0A6H5HHX1"/>
<organism evidence="1 2">
    <name type="scientific">Nesidiocoris tenuis</name>
    <dbReference type="NCBI Taxonomy" id="355587"/>
    <lineage>
        <taxon>Eukaryota</taxon>
        <taxon>Metazoa</taxon>
        <taxon>Ecdysozoa</taxon>
        <taxon>Arthropoda</taxon>
        <taxon>Hexapoda</taxon>
        <taxon>Insecta</taxon>
        <taxon>Pterygota</taxon>
        <taxon>Neoptera</taxon>
        <taxon>Paraneoptera</taxon>
        <taxon>Hemiptera</taxon>
        <taxon>Heteroptera</taxon>
        <taxon>Panheteroptera</taxon>
        <taxon>Cimicomorpha</taxon>
        <taxon>Miridae</taxon>
        <taxon>Dicyphina</taxon>
        <taxon>Nesidiocoris</taxon>
    </lineage>
</organism>
<proteinExistence type="predicted"/>
<dbReference type="Proteomes" id="UP000479000">
    <property type="component" value="Unassembled WGS sequence"/>
</dbReference>
<dbReference type="EMBL" id="CADCXU010030286">
    <property type="protein sequence ID" value="CAB0016367.1"/>
    <property type="molecule type" value="Genomic_DNA"/>
</dbReference>
<evidence type="ECO:0000313" key="1">
    <source>
        <dbReference type="EMBL" id="CAB0016367.1"/>
    </source>
</evidence>
<reference evidence="1 2" key="1">
    <citation type="submission" date="2020-02" db="EMBL/GenBank/DDBJ databases">
        <authorList>
            <person name="Ferguson B K."/>
        </authorList>
    </citation>
    <scope>NUCLEOTIDE SEQUENCE [LARGE SCALE GENOMIC DNA]</scope>
</reference>
<dbReference type="OrthoDB" id="301415at2759"/>
<sequence>MLLRFVQDLPLWCWECDCPEPGALINRKATPRTCGSLLVTRYRPPPMHTVPSNFKEVLTRARHRYASDSETGEQPVLEGMKDYLIETIKRTFEVGSEQAECLYNELIQCTRKKNLVRTATVTVTFPPPPFSSDVQFIVYYLLRLLSETV</sequence>